<dbReference type="AlphaFoldDB" id="A0A431VMV5"/>
<keyword evidence="3" id="KW-1185">Reference proteome</keyword>
<accession>A0A431VMV5</accession>
<evidence type="ECO:0000313" key="3">
    <source>
        <dbReference type="Proteomes" id="UP000277007"/>
    </source>
</evidence>
<reference evidence="2 3" key="1">
    <citation type="submission" date="2018-12" db="EMBL/GenBank/DDBJ databases">
        <authorList>
            <person name="Yang Y."/>
        </authorList>
    </citation>
    <scope>NUCLEOTIDE SEQUENCE [LARGE SCALE GENOMIC DNA]</scope>
    <source>
        <strain evidence="2 3">L-25-5w-1</strain>
    </source>
</reference>
<dbReference type="RefSeq" id="WP_126612378.1">
    <property type="nucleotide sequence ID" value="NZ_RXMA01000002.1"/>
</dbReference>
<dbReference type="Gene3D" id="3.30.2130.10">
    <property type="entry name" value="VC0802-like"/>
    <property type="match status" value="1"/>
</dbReference>
<comment type="caution">
    <text evidence="2">The sequence shown here is derived from an EMBL/GenBank/DDBJ whole genome shotgun (WGS) entry which is preliminary data.</text>
</comment>
<dbReference type="SUPFAM" id="SSF48371">
    <property type="entry name" value="ARM repeat"/>
    <property type="match status" value="1"/>
</dbReference>
<dbReference type="InterPro" id="IPR011989">
    <property type="entry name" value="ARM-like"/>
</dbReference>
<dbReference type="Proteomes" id="UP000277007">
    <property type="component" value="Unassembled WGS sequence"/>
</dbReference>
<gene>
    <name evidence="2" type="ORF">EJ903_04090</name>
</gene>
<evidence type="ECO:0000313" key="2">
    <source>
        <dbReference type="EMBL" id="RTR23713.1"/>
    </source>
</evidence>
<name>A0A431VMV5_9PROT</name>
<proteinExistence type="predicted"/>
<protein>
    <submittedName>
        <fullName evidence="2">ACT domain-containing protein</fullName>
    </submittedName>
</protein>
<dbReference type="OrthoDB" id="5615858at2"/>
<dbReference type="InterPro" id="IPR045865">
    <property type="entry name" value="ACT-like_dom_sf"/>
</dbReference>
<evidence type="ECO:0000259" key="1">
    <source>
        <dbReference type="Pfam" id="PF13840"/>
    </source>
</evidence>
<dbReference type="InterPro" id="IPR027795">
    <property type="entry name" value="CASTOR_ACT_dom"/>
</dbReference>
<feature type="domain" description="CASTOR ACT" evidence="1">
    <location>
        <begin position="276"/>
        <end position="320"/>
    </location>
</feature>
<dbReference type="EMBL" id="RXMA01000002">
    <property type="protein sequence ID" value="RTR23713.1"/>
    <property type="molecule type" value="Genomic_DNA"/>
</dbReference>
<dbReference type="Pfam" id="PF13840">
    <property type="entry name" value="ACT_7"/>
    <property type="match status" value="1"/>
</dbReference>
<dbReference type="SUPFAM" id="SSF55021">
    <property type="entry name" value="ACT-like"/>
    <property type="match status" value="2"/>
</dbReference>
<sequence length="344" mass="36333">MAALSRAGELAGRLARGDHRGDGDAAAVAADITAHPDRLPDLVECLFSRNAVVRMRAAAALERLSRADADRLAPYGDRLLREGAAIDQAEVRWRLAQMLPRLPLDEAQRRAALDCLSGWFEGSSSRIVRSSALQAVVDLAASDAGLRTIAADMLSRAMRSGVPSLVERARRILKPFEVDEATLTAALTRAPTGLSLTVLPDRLAVAQLPPGTGLPSWLDWTDPLVGATRTGEALSILCPEARIPAGVAADRGWRAFRVGLPGITEGGAVAGRGDAALFGVLAAIAAPLAQAQIPLFAMSTAASHYVLVRADDLERAAAILATGCAILWGDEDSERFDDEQRVAD</sequence>
<dbReference type="InterPro" id="IPR016024">
    <property type="entry name" value="ARM-type_fold"/>
</dbReference>
<dbReference type="Gene3D" id="1.25.10.10">
    <property type="entry name" value="Leucine-rich Repeat Variant"/>
    <property type="match status" value="1"/>
</dbReference>
<organism evidence="2 3">
    <name type="scientific">Azospirillum griseum</name>
    <dbReference type="NCBI Taxonomy" id="2496639"/>
    <lineage>
        <taxon>Bacteria</taxon>
        <taxon>Pseudomonadati</taxon>
        <taxon>Pseudomonadota</taxon>
        <taxon>Alphaproteobacteria</taxon>
        <taxon>Rhodospirillales</taxon>
        <taxon>Azospirillaceae</taxon>
        <taxon>Azospirillum</taxon>
    </lineage>
</organism>